<evidence type="ECO:0000313" key="3">
    <source>
        <dbReference type="Proteomes" id="UP001596303"/>
    </source>
</evidence>
<dbReference type="RefSeq" id="WP_377382342.1">
    <property type="nucleotide sequence ID" value="NZ_JBHSSW010000066.1"/>
</dbReference>
<sequence length="147" mass="15300">MFKLLVPLGLAVSSISAAANADASGAISVNPGLWNWSHRTVLVSFPIEEENTECLPAEQSSISLNDLAEDLGQNCSITDVTENGSGYDFKLACNGIYAGTASGNFTKISDNQVRLTGAGEVSVLGEVGSFTIEANANRVGECPVTTQ</sequence>
<name>A0ABW1SF88_9PROT</name>
<organism evidence="2 3">
    <name type="scientific">Ponticaulis profundi</name>
    <dbReference type="NCBI Taxonomy" id="2665222"/>
    <lineage>
        <taxon>Bacteria</taxon>
        <taxon>Pseudomonadati</taxon>
        <taxon>Pseudomonadota</taxon>
        <taxon>Alphaproteobacteria</taxon>
        <taxon>Hyphomonadales</taxon>
        <taxon>Hyphomonadaceae</taxon>
        <taxon>Ponticaulis</taxon>
    </lineage>
</organism>
<feature type="signal peptide" evidence="1">
    <location>
        <begin position="1"/>
        <end position="19"/>
    </location>
</feature>
<keyword evidence="1" id="KW-0732">Signal</keyword>
<gene>
    <name evidence="2" type="ORF">ACFQDM_19280</name>
</gene>
<reference evidence="3" key="1">
    <citation type="journal article" date="2019" name="Int. J. Syst. Evol. Microbiol.">
        <title>The Global Catalogue of Microorganisms (GCM) 10K type strain sequencing project: providing services to taxonomists for standard genome sequencing and annotation.</title>
        <authorList>
            <consortium name="The Broad Institute Genomics Platform"/>
            <consortium name="The Broad Institute Genome Sequencing Center for Infectious Disease"/>
            <person name="Wu L."/>
            <person name="Ma J."/>
        </authorList>
    </citation>
    <scope>NUCLEOTIDE SEQUENCE [LARGE SCALE GENOMIC DNA]</scope>
    <source>
        <strain evidence="3">CGMCC-1.15741</strain>
    </source>
</reference>
<evidence type="ECO:0000313" key="2">
    <source>
        <dbReference type="EMBL" id="MFC6200222.1"/>
    </source>
</evidence>
<dbReference type="InterPro" id="IPR022061">
    <property type="entry name" value="DUF3617"/>
</dbReference>
<accession>A0ABW1SF88</accession>
<comment type="caution">
    <text evidence="2">The sequence shown here is derived from an EMBL/GenBank/DDBJ whole genome shotgun (WGS) entry which is preliminary data.</text>
</comment>
<dbReference type="Proteomes" id="UP001596303">
    <property type="component" value="Unassembled WGS sequence"/>
</dbReference>
<feature type="chain" id="PRO_5045850309" evidence="1">
    <location>
        <begin position="20"/>
        <end position="147"/>
    </location>
</feature>
<dbReference type="Pfam" id="PF12276">
    <property type="entry name" value="DUF3617"/>
    <property type="match status" value="1"/>
</dbReference>
<evidence type="ECO:0000256" key="1">
    <source>
        <dbReference type="SAM" id="SignalP"/>
    </source>
</evidence>
<proteinExistence type="predicted"/>
<keyword evidence="3" id="KW-1185">Reference proteome</keyword>
<dbReference type="EMBL" id="JBHSSW010000066">
    <property type="protein sequence ID" value="MFC6200222.1"/>
    <property type="molecule type" value="Genomic_DNA"/>
</dbReference>
<protein>
    <submittedName>
        <fullName evidence="2">DUF3617 domain-containing protein</fullName>
    </submittedName>
</protein>